<evidence type="ECO:0000256" key="3">
    <source>
        <dbReference type="ARBA" id="ARBA00022553"/>
    </source>
</evidence>
<dbReference type="AlphaFoldDB" id="A0A378JIT9"/>
<keyword evidence="4" id="KW-1133">Transmembrane helix</keyword>
<accession>A0A378JIT9</accession>
<dbReference type="OrthoDB" id="9792686at2"/>
<dbReference type="EC" id="2.7.13.3" evidence="2"/>
<dbReference type="SMART" id="SM00387">
    <property type="entry name" value="HATPase_c"/>
    <property type="match status" value="1"/>
</dbReference>
<dbReference type="RefSeq" id="WP_115330771.1">
    <property type="nucleotide sequence ID" value="NZ_CAAAHP010000001.1"/>
</dbReference>
<keyword evidence="6" id="KW-0808">Transferase</keyword>
<evidence type="ECO:0000313" key="7">
    <source>
        <dbReference type="Proteomes" id="UP000254794"/>
    </source>
</evidence>
<dbReference type="Gene3D" id="3.30.450.20">
    <property type="entry name" value="PAS domain"/>
    <property type="match status" value="1"/>
</dbReference>
<keyword evidence="7" id="KW-1185">Reference proteome</keyword>
<protein>
    <recommendedName>
        <fullName evidence="2">histidine kinase</fullName>
        <ecNumber evidence="2">2.7.13.3</ecNumber>
    </recommendedName>
</protein>
<keyword evidence="4" id="KW-0472">Membrane</keyword>
<evidence type="ECO:0000256" key="1">
    <source>
        <dbReference type="ARBA" id="ARBA00000085"/>
    </source>
</evidence>
<dbReference type="PRINTS" id="PR00344">
    <property type="entry name" value="BCTRLSENSOR"/>
</dbReference>
<dbReference type="InterPro" id="IPR005467">
    <property type="entry name" value="His_kinase_dom"/>
</dbReference>
<dbReference type="Gene3D" id="1.10.287.130">
    <property type="match status" value="1"/>
</dbReference>
<dbReference type="SUPFAM" id="SSF47384">
    <property type="entry name" value="Homodimeric domain of signal transducing histidine kinase"/>
    <property type="match status" value="1"/>
</dbReference>
<dbReference type="Gene3D" id="3.30.565.10">
    <property type="entry name" value="Histidine kinase-like ATPase, C-terminal domain"/>
    <property type="match status" value="1"/>
</dbReference>
<dbReference type="InterPro" id="IPR003594">
    <property type="entry name" value="HATPase_dom"/>
</dbReference>
<dbReference type="Pfam" id="PF25323">
    <property type="entry name" value="6TM_PilS"/>
    <property type="match status" value="1"/>
</dbReference>
<name>A0A378JIT9_9GAMM</name>
<feature type="transmembrane region" description="Helical" evidence="4">
    <location>
        <begin position="78"/>
        <end position="96"/>
    </location>
</feature>
<proteinExistence type="predicted"/>
<sequence length="526" mass="59531">MSGQPIREMDDSKSWQLLQLYNFFRLFCILIFLFIFWYKPNLDKEGWQYLVILLSYFLLSFIALVCAKVKFPAFEKQVMLFGCLDILFIAGLISFTGDIRSSFAILLNVTVAALSILVPGALVLFFAALASTLLLLVNIIEYSYNQSSSITVFYISGLHGISIFATAIAVWYLASRVRISETIAHRRGTQLANMQRMNEYIIERLHSGVIFVNINRTIYFINTAARQFFNLTANEDVAELKQISHILDEKCQQFIQKIQFDSRPVQTIIEIPHLRIHFFASSVGVETAILIFLDDLSVVAQQAQQLKLSSLGRFSASIAHELRNPLGAISHAVQLMGEGTSLSEEDLRLKELIINNCNRMNGVIKNVLQLSRREPAHPQVIDFTPFINQFRQDFSVYNQCNMVIEIPDMESVNFMFDKSQLEQILVILCENAIQHGSSNGETTIIIKVKQTHVKTEVIICDEGKGIPENLQEAIFEPFFSTKRTGFGMGLFIAKELCEINQARLLLKATVKGCCFAITIEQTIGTL</sequence>
<evidence type="ECO:0000313" key="6">
    <source>
        <dbReference type="EMBL" id="STX51115.1"/>
    </source>
</evidence>
<dbReference type="Pfam" id="PF00512">
    <property type="entry name" value="HisKA"/>
    <property type="match status" value="1"/>
</dbReference>
<dbReference type="SMART" id="SM00388">
    <property type="entry name" value="HisKA"/>
    <property type="match status" value="1"/>
</dbReference>
<dbReference type="Proteomes" id="UP000254794">
    <property type="component" value="Unassembled WGS sequence"/>
</dbReference>
<dbReference type="CDD" id="cd00082">
    <property type="entry name" value="HisKA"/>
    <property type="match status" value="1"/>
</dbReference>
<dbReference type="InterPro" id="IPR003661">
    <property type="entry name" value="HisK_dim/P_dom"/>
</dbReference>
<reference evidence="6 7" key="1">
    <citation type="submission" date="2018-06" db="EMBL/GenBank/DDBJ databases">
        <authorList>
            <consortium name="Pathogen Informatics"/>
            <person name="Doyle S."/>
        </authorList>
    </citation>
    <scope>NUCLEOTIDE SEQUENCE [LARGE SCALE GENOMIC DNA]</scope>
    <source>
        <strain evidence="6 7">NCTC13316</strain>
    </source>
</reference>
<keyword evidence="4" id="KW-0812">Transmembrane</keyword>
<evidence type="ECO:0000256" key="4">
    <source>
        <dbReference type="SAM" id="Phobius"/>
    </source>
</evidence>
<dbReference type="EMBL" id="UGOD01000001">
    <property type="protein sequence ID" value="STX51115.1"/>
    <property type="molecule type" value="Genomic_DNA"/>
</dbReference>
<organism evidence="6 7">
    <name type="scientific">Legionella busanensis</name>
    <dbReference type="NCBI Taxonomy" id="190655"/>
    <lineage>
        <taxon>Bacteria</taxon>
        <taxon>Pseudomonadati</taxon>
        <taxon>Pseudomonadota</taxon>
        <taxon>Gammaproteobacteria</taxon>
        <taxon>Legionellales</taxon>
        <taxon>Legionellaceae</taxon>
        <taxon>Legionella</taxon>
    </lineage>
</organism>
<dbReference type="PROSITE" id="PS50109">
    <property type="entry name" value="HIS_KIN"/>
    <property type="match status" value="1"/>
</dbReference>
<feature type="transmembrane region" description="Helical" evidence="4">
    <location>
        <begin position="46"/>
        <end position="66"/>
    </location>
</feature>
<dbReference type="InterPro" id="IPR036890">
    <property type="entry name" value="HATPase_C_sf"/>
</dbReference>
<dbReference type="InterPro" id="IPR036097">
    <property type="entry name" value="HisK_dim/P_sf"/>
</dbReference>
<dbReference type="Pfam" id="PF02518">
    <property type="entry name" value="HATPase_c"/>
    <property type="match status" value="1"/>
</dbReference>
<feature type="transmembrane region" description="Helical" evidence="4">
    <location>
        <begin position="20"/>
        <end position="40"/>
    </location>
</feature>
<feature type="transmembrane region" description="Helical" evidence="4">
    <location>
        <begin position="152"/>
        <end position="174"/>
    </location>
</feature>
<dbReference type="SUPFAM" id="SSF55874">
    <property type="entry name" value="ATPase domain of HSP90 chaperone/DNA topoisomerase II/histidine kinase"/>
    <property type="match status" value="1"/>
</dbReference>
<gene>
    <name evidence="6" type="primary">gchK</name>
    <name evidence="6" type="ORF">NCTC13316_01207</name>
</gene>
<comment type="catalytic activity">
    <reaction evidence="1">
        <text>ATP + protein L-histidine = ADP + protein N-phospho-L-histidine.</text>
        <dbReference type="EC" id="2.7.13.3"/>
    </reaction>
</comment>
<dbReference type="InterPro" id="IPR000014">
    <property type="entry name" value="PAS"/>
</dbReference>
<dbReference type="PANTHER" id="PTHR43065:SF52">
    <property type="entry name" value="SENSOR PROTEIN KINASE PILS"/>
    <property type="match status" value="1"/>
</dbReference>
<dbReference type="GO" id="GO:0000155">
    <property type="term" value="F:phosphorelay sensor kinase activity"/>
    <property type="evidence" value="ECO:0007669"/>
    <property type="project" value="InterPro"/>
</dbReference>
<dbReference type="SMART" id="SM00091">
    <property type="entry name" value="PAS"/>
    <property type="match status" value="1"/>
</dbReference>
<dbReference type="InterPro" id="IPR004358">
    <property type="entry name" value="Sig_transdc_His_kin-like_C"/>
</dbReference>
<keyword evidence="6" id="KW-0418">Kinase</keyword>
<evidence type="ECO:0000256" key="2">
    <source>
        <dbReference type="ARBA" id="ARBA00012438"/>
    </source>
</evidence>
<feature type="transmembrane region" description="Helical" evidence="4">
    <location>
        <begin position="116"/>
        <end position="140"/>
    </location>
</feature>
<dbReference type="CDD" id="cd00075">
    <property type="entry name" value="HATPase"/>
    <property type="match status" value="1"/>
</dbReference>
<dbReference type="PANTHER" id="PTHR43065">
    <property type="entry name" value="SENSOR HISTIDINE KINASE"/>
    <property type="match status" value="1"/>
</dbReference>
<feature type="domain" description="Histidine kinase" evidence="5">
    <location>
        <begin position="317"/>
        <end position="523"/>
    </location>
</feature>
<keyword evidence="3" id="KW-0597">Phosphoprotein</keyword>
<evidence type="ECO:0000259" key="5">
    <source>
        <dbReference type="PROSITE" id="PS50109"/>
    </source>
</evidence>